<evidence type="ECO:0000256" key="1">
    <source>
        <dbReference type="SAM" id="MobiDB-lite"/>
    </source>
</evidence>
<proteinExistence type="predicted"/>
<reference evidence="3" key="1">
    <citation type="submission" date="2024-01" db="EMBL/GenBank/DDBJ databases">
        <authorList>
            <person name="Webb A."/>
        </authorList>
    </citation>
    <scope>NUCLEOTIDE SEQUENCE</scope>
    <source>
        <strain evidence="3">Pm1</strain>
    </source>
</reference>
<sequence length="392" mass="43911">MRLHPFVFLAVTAAPARATGPATVSNSSLTKKNITASDPLFVNGTKDAPADQHVRAQENKSAEERLPTPEIAEVVPVSLNENMKAIISKLHGTTDKHGSIPAQWSLLSTRDEKVFEHVYSETLLDFRETDLDVLSAMLVTYETEYQNVMVNKFKEWMNDQNPEDLVKVLTKNDFFEDFHCAKVQALEQFLVELNAEKGTTHTLVGTISEGLGGEDKLAYMLSLARLSPFTKNAATSIQHKLLSRWKEQGKPIEGVVELLGLSPQKDQTVRLTYEQLNTLVEYGKLLLEEEPVHEALFFVVRYLRKTFGDDVIVQAITDGLEHVQSVRAYLREKYGVKSNKLEGVSDTETQQYGGSPSDLERMLYAQLKMVKKTPETSDGSPSELSEIQAKHL</sequence>
<evidence type="ECO:0000313" key="4">
    <source>
        <dbReference type="Proteomes" id="UP001162060"/>
    </source>
</evidence>
<feature type="region of interest" description="Disordered" evidence="1">
    <location>
        <begin position="371"/>
        <end position="392"/>
    </location>
</feature>
<dbReference type="Proteomes" id="UP001162060">
    <property type="component" value="Unassembled WGS sequence"/>
</dbReference>
<comment type="caution">
    <text evidence="3">The sequence shown here is derived from an EMBL/GenBank/DDBJ whole genome shotgun (WGS) entry which is preliminary data.</text>
</comment>
<feature type="compositionally biased region" description="Polar residues" evidence="1">
    <location>
        <begin position="376"/>
        <end position="385"/>
    </location>
</feature>
<evidence type="ECO:0008006" key="5">
    <source>
        <dbReference type="Google" id="ProtNLM"/>
    </source>
</evidence>
<protein>
    <recommendedName>
        <fullName evidence="5">RxLR effector candidate protein</fullName>
    </recommendedName>
</protein>
<feature type="chain" id="PRO_5043584220" description="RxLR effector candidate protein" evidence="2">
    <location>
        <begin position="19"/>
        <end position="392"/>
    </location>
</feature>
<keyword evidence="2" id="KW-0732">Signal</keyword>
<dbReference type="EMBL" id="CAKLBY020000189">
    <property type="protein sequence ID" value="CAK7932244.1"/>
    <property type="molecule type" value="Genomic_DNA"/>
</dbReference>
<feature type="signal peptide" evidence="2">
    <location>
        <begin position="1"/>
        <end position="18"/>
    </location>
</feature>
<gene>
    <name evidence="3" type="ORF">PM001_LOCUS17394</name>
</gene>
<evidence type="ECO:0000313" key="3">
    <source>
        <dbReference type="EMBL" id="CAK7932244.1"/>
    </source>
</evidence>
<name>A0AAV1UCB8_9STRA</name>
<organism evidence="3 4">
    <name type="scientific">Peronospora matthiolae</name>
    <dbReference type="NCBI Taxonomy" id="2874970"/>
    <lineage>
        <taxon>Eukaryota</taxon>
        <taxon>Sar</taxon>
        <taxon>Stramenopiles</taxon>
        <taxon>Oomycota</taxon>
        <taxon>Peronosporomycetes</taxon>
        <taxon>Peronosporales</taxon>
        <taxon>Peronosporaceae</taxon>
        <taxon>Peronospora</taxon>
    </lineage>
</organism>
<evidence type="ECO:0000256" key="2">
    <source>
        <dbReference type="SAM" id="SignalP"/>
    </source>
</evidence>
<dbReference type="AlphaFoldDB" id="A0AAV1UCB8"/>
<accession>A0AAV1UCB8</accession>